<reference evidence="2 3" key="1">
    <citation type="journal article" date="2018" name="Nat. Ecol. Evol.">
        <title>Genomic signatures of mitonuclear coevolution across populations of Tigriopus californicus.</title>
        <authorList>
            <person name="Barreto F.S."/>
            <person name="Watson E.T."/>
            <person name="Lima T.G."/>
            <person name="Willett C.S."/>
            <person name="Edmands S."/>
            <person name="Li W."/>
            <person name="Burton R.S."/>
        </authorList>
    </citation>
    <scope>NUCLEOTIDE SEQUENCE [LARGE SCALE GENOMIC DNA]</scope>
    <source>
        <strain evidence="2 3">San Diego</strain>
    </source>
</reference>
<feature type="region of interest" description="Disordered" evidence="1">
    <location>
        <begin position="817"/>
        <end position="836"/>
    </location>
</feature>
<organism evidence="2 3">
    <name type="scientific">Tigriopus californicus</name>
    <name type="common">Marine copepod</name>
    <dbReference type="NCBI Taxonomy" id="6832"/>
    <lineage>
        <taxon>Eukaryota</taxon>
        <taxon>Metazoa</taxon>
        <taxon>Ecdysozoa</taxon>
        <taxon>Arthropoda</taxon>
        <taxon>Crustacea</taxon>
        <taxon>Multicrustacea</taxon>
        <taxon>Hexanauplia</taxon>
        <taxon>Copepoda</taxon>
        <taxon>Harpacticoida</taxon>
        <taxon>Harpacticidae</taxon>
        <taxon>Tigriopus</taxon>
    </lineage>
</organism>
<feature type="compositionally biased region" description="Polar residues" evidence="1">
    <location>
        <begin position="46"/>
        <end position="60"/>
    </location>
</feature>
<dbReference type="PANTHER" id="PTHR47331:SF5">
    <property type="entry name" value="RIBONUCLEASE H"/>
    <property type="match status" value="1"/>
</dbReference>
<keyword evidence="3" id="KW-1185">Reference proteome</keyword>
<name>A0A553PTS0_TIGCA</name>
<dbReference type="EMBL" id="VCGU01000001">
    <property type="protein sequence ID" value="TRY81081.1"/>
    <property type="molecule type" value="Genomic_DNA"/>
</dbReference>
<evidence type="ECO:0008006" key="4">
    <source>
        <dbReference type="Google" id="ProtNLM"/>
    </source>
</evidence>
<dbReference type="InterPro" id="IPR005312">
    <property type="entry name" value="DUF1759"/>
</dbReference>
<protein>
    <recommendedName>
        <fullName evidence="4">Peptidase aspartic putative domain-containing protein</fullName>
    </recommendedName>
</protein>
<gene>
    <name evidence="2" type="ORF">TCAL_14472</name>
</gene>
<feature type="compositionally biased region" description="Polar residues" evidence="1">
    <location>
        <begin position="817"/>
        <end position="829"/>
    </location>
</feature>
<comment type="caution">
    <text evidence="2">The sequence shown here is derived from an EMBL/GenBank/DDBJ whole genome shotgun (WGS) entry which is preliminary data.</text>
</comment>
<evidence type="ECO:0000313" key="3">
    <source>
        <dbReference type="Proteomes" id="UP000318571"/>
    </source>
</evidence>
<dbReference type="Pfam" id="PF03564">
    <property type="entry name" value="DUF1759"/>
    <property type="match status" value="1"/>
</dbReference>
<dbReference type="OMA" id="HEERIRM"/>
<evidence type="ECO:0000256" key="1">
    <source>
        <dbReference type="SAM" id="MobiDB-lite"/>
    </source>
</evidence>
<accession>A0A553PTS0</accession>
<proteinExistence type="predicted"/>
<dbReference type="AlphaFoldDB" id="A0A553PTS0"/>
<dbReference type="Proteomes" id="UP000318571">
    <property type="component" value="Chromosome 12"/>
</dbReference>
<dbReference type="PANTHER" id="PTHR47331">
    <property type="entry name" value="PHD-TYPE DOMAIN-CONTAINING PROTEIN"/>
    <property type="match status" value="1"/>
</dbReference>
<sequence length="836" mass="94705">MSGKRKSVLISRIMKKELDHWQSRELDFSSEEEIGEAVAEEVQKASARTPTKPQESSIQGHSGDLLTCFQSMIDQVQKSSERRERELMKKIESMEIKALSRAAAGDSIDSMVMDPVRIKGAFRPHEERIRMAMAKVRKALDAPPNRIIIDTHLASLKKQEERFKTFVEERVDWMEGGELKDQIQIIAREICEECESIDIEARSHLTKLKKKEDEESRAGALAAGFSPPSFNGNPLSFPCFWEAFEAKVHSNPLVSRFYKMQYLIDALKGPAADSLMGMPTTAEHYDDAIQVVRERFGRNRLIFRHINHSILEQEKPGASDFKALRAMRDTFCNRLTAIRSQKVEPTVEMLLMPIMESKLPKEIREEWELKITQEIEKDEFATEKQFLAFLTAKVESKEAAVDMKAGGTDNREDKKREKPMNAGVQRFFSSQTLIAGSEGQAGRCCPCCERNHTILECQKFQDMDVNTRWNEFRTNPRMFNVCLRCLGWRLCPGGHGRFCHKVCSVEVCGRNHHALLHGEVRVEDLRVERTSALMTSPKTLRDAPLLTPSLVQNGRILPTLRAQICVDTHTKEIWVGLDSFAAHSYIRREVVDQLTIPVIDNVSMEVHGFGGKVSKGVAEVVEFTLASVDSIKTQLVVEAVVKSDQICSPLQTVPVNIKQTQRPYFENFSRMTDVPKRPIEVDILLGADYCWKRQEERFEAQANRNEEALAEIKKAQAETLDTRHAAVAAVTGLSAANAGNPTNAVIPETSAVRERFKMPPLWETQPARWICQLENAFDDAHPRITSDMAKYQKFWGLLTERAINECWAVIEADDASLSNPESCCPQSIRSHSRSEA</sequence>
<evidence type="ECO:0000313" key="2">
    <source>
        <dbReference type="EMBL" id="TRY81081.1"/>
    </source>
</evidence>
<dbReference type="STRING" id="6832.A0A553PTS0"/>
<feature type="region of interest" description="Disordered" evidence="1">
    <location>
        <begin position="24"/>
        <end position="61"/>
    </location>
</feature>
<feature type="compositionally biased region" description="Acidic residues" evidence="1">
    <location>
        <begin position="28"/>
        <end position="39"/>
    </location>
</feature>